<evidence type="ECO:0000313" key="2">
    <source>
        <dbReference type="Proteomes" id="UP000028181"/>
    </source>
</evidence>
<proteinExistence type="predicted"/>
<reference evidence="2" key="1">
    <citation type="journal article" date="2014" name="BMC Genomics">
        <title>Genome sequencing of two Neorhizobium galegae strains reveals a noeT gene responsible for the unusual acetylation of the nodulation factors.</title>
        <authorList>
            <person name="Osterman J."/>
            <person name="Marsh J."/>
            <person name="Laine P.K."/>
            <person name="Zeng Z."/>
            <person name="Alatalo E."/>
            <person name="Sullivan J.T."/>
            <person name="Young J.P."/>
            <person name="Thomas-Oates J."/>
            <person name="Paulin L."/>
            <person name="Lindstrom K."/>
        </authorList>
    </citation>
    <scope>NUCLEOTIDE SEQUENCE [LARGE SCALE GENOMIC DNA]</scope>
    <source>
        <strain evidence="2">HAMBI 540</strain>
    </source>
</reference>
<protein>
    <submittedName>
        <fullName evidence="1">Uncharacterized protein</fullName>
    </submittedName>
</protein>
<dbReference type="EMBL" id="HG938353">
    <property type="protein sequence ID" value="CDN48921.1"/>
    <property type="molecule type" value="Genomic_DNA"/>
</dbReference>
<dbReference type="AlphaFoldDB" id="A0A068ST46"/>
<gene>
    <name evidence="1" type="ORF">RG540_CH27550</name>
</gene>
<dbReference type="OrthoDB" id="8289686at2"/>
<name>A0A068ST46_NEOGA</name>
<keyword evidence="2" id="KW-1185">Reference proteome</keyword>
<dbReference type="KEGG" id="ngg:RG540_CH27550"/>
<evidence type="ECO:0000313" key="1">
    <source>
        <dbReference type="EMBL" id="CDN48921.1"/>
    </source>
</evidence>
<dbReference type="PATRIC" id="fig|1028800.3.peg.2787"/>
<dbReference type="Proteomes" id="UP000028181">
    <property type="component" value="Chromosome I"/>
</dbReference>
<dbReference type="HOGENOM" id="CLU_2438692_0_0_5"/>
<sequence>MMNEEPRDASLFIGLHKLAEQNGDGLVPELYALLTRRAEAAADMTNVVVLPKVDRTRSVDIVEIEGAKVLTFKR</sequence>
<accession>A0A068ST46</accession>
<organism evidence="1 2">
    <name type="scientific">Neorhizobium galegae bv. orientalis str. HAMBI 540</name>
    <dbReference type="NCBI Taxonomy" id="1028800"/>
    <lineage>
        <taxon>Bacteria</taxon>
        <taxon>Pseudomonadati</taxon>
        <taxon>Pseudomonadota</taxon>
        <taxon>Alphaproteobacteria</taxon>
        <taxon>Hyphomicrobiales</taxon>
        <taxon>Rhizobiaceae</taxon>
        <taxon>Rhizobium/Agrobacterium group</taxon>
        <taxon>Neorhizobium</taxon>
    </lineage>
</organism>